<dbReference type="Gene3D" id="3.40.50.2300">
    <property type="match status" value="2"/>
</dbReference>
<dbReference type="InterPro" id="IPR000160">
    <property type="entry name" value="GGDEF_dom"/>
</dbReference>
<dbReference type="InterPro" id="IPR029787">
    <property type="entry name" value="Nucleotide_cyclase"/>
</dbReference>
<dbReference type="InterPro" id="IPR043128">
    <property type="entry name" value="Rev_trsase/Diguanyl_cyclase"/>
</dbReference>
<dbReference type="NCBIfam" id="TIGR00254">
    <property type="entry name" value="GGDEF"/>
    <property type="match status" value="1"/>
</dbReference>
<evidence type="ECO:0000256" key="2">
    <source>
        <dbReference type="ARBA" id="ARBA00034247"/>
    </source>
</evidence>
<evidence type="ECO:0000256" key="1">
    <source>
        <dbReference type="ARBA" id="ARBA00012528"/>
    </source>
</evidence>
<dbReference type="Proteomes" id="UP000048984">
    <property type="component" value="Unassembled WGS sequence"/>
</dbReference>
<keyword evidence="5" id="KW-1185">Reference proteome</keyword>
<evidence type="ECO:0000259" key="3">
    <source>
        <dbReference type="PROSITE" id="PS50887"/>
    </source>
</evidence>
<dbReference type="Gene3D" id="3.30.70.270">
    <property type="match status" value="1"/>
</dbReference>
<dbReference type="RefSeq" id="WP_054361612.1">
    <property type="nucleotide sequence ID" value="NZ_JAPCYQ010000001.1"/>
</dbReference>
<reference evidence="4 5" key="1">
    <citation type="submission" date="2015-09" db="EMBL/GenBank/DDBJ databases">
        <authorList>
            <person name="Jackson K.R."/>
            <person name="Lunt B.L."/>
            <person name="Fisher J.N.B."/>
            <person name="Gardner A.V."/>
            <person name="Bailey M.E."/>
            <person name="Deus L.M."/>
            <person name="Earl A.S."/>
            <person name="Gibby P.D."/>
            <person name="Hartmann K.A."/>
            <person name="Liu J.E."/>
            <person name="Manci A.M."/>
            <person name="Nielsen D.A."/>
            <person name="Solomon M.B."/>
            <person name="Breakwell D.P."/>
            <person name="Burnett S.H."/>
            <person name="Grose J.H."/>
        </authorList>
    </citation>
    <scope>NUCLEOTIDE SEQUENCE [LARGE SCALE GENOMIC DNA]</scope>
    <source>
        <strain evidence="4 5">16</strain>
    </source>
</reference>
<dbReference type="EC" id="2.7.7.65" evidence="1"/>
<accession>A0A0P6WA42</accession>
<evidence type="ECO:0000313" key="4">
    <source>
        <dbReference type="EMBL" id="KPL55446.1"/>
    </source>
</evidence>
<dbReference type="CDD" id="cd01949">
    <property type="entry name" value="GGDEF"/>
    <property type="match status" value="1"/>
</dbReference>
<comment type="catalytic activity">
    <reaction evidence="2">
        <text>2 GTP = 3',3'-c-di-GMP + 2 diphosphate</text>
        <dbReference type="Rhea" id="RHEA:24898"/>
        <dbReference type="ChEBI" id="CHEBI:33019"/>
        <dbReference type="ChEBI" id="CHEBI:37565"/>
        <dbReference type="ChEBI" id="CHEBI:58805"/>
        <dbReference type="EC" id="2.7.7.65"/>
    </reaction>
</comment>
<dbReference type="PROSITE" id="PS50887">
    <property type="entry name" value="GGDEF"/>
    <property type="match status" value="1"/>
</dbReference>
<dbReference type="GO" id="GO:0052621">
    <property type="term" value="F:diguanylate cyclase activity"/>
    <property type="evidence" value="ECO:0007669"/>
    <property type="project" value="UniProtKB-EC"/>
</dbReference>
<dbReference type="EMBL" id="LJYW01000001">
    <property type="protein sequence ID" value="KPL55446.1"/>
    <property type="molecule type" value="Genomic_DNA"/>
</dbReference>
<organism evidence="4 5">
    <name type="scientific">Prosthecodimorpha hirschii</name>
    <dbReference type="NCBI Taxonomy" id="665126"/>
    <lineage>
        <taxon>Bacteria</taxon>
        <taxon>Pseudomonadati</taxon>
        <taxon>Pseudomonadota</taxon>
        <taxon>Alphaproteobacteria</taxon>
        <taxon>Hyphomicrobiales</taxon>
        <taxon>Ancalomicrobiaceae</taxon>
        <taxon>Prosthecodimorpha</taxon>
    </lineage>
</organism>
<dbReference type="PANTHER" id="PTHR45138">
    <property type="entry name" value="REGULATORY COMPONENTS OF SENSORY TRANSDUCTION SYSTEM"/>
    <property type="match status" value="1"/>
</dbReference>
<dbReference type="SUPFAM" id="SSF52172">
    <property type="entry name" value="CheY-like"/>
    <property type="match status" value="2"/>
</dbReference>
<dbReference type="Pfam" id="PF00990">
    <property type="entry name" value="GGDEF"/>
    <property type="match status" value="1"/>
</dbReference>
<dbReference type="SUPFAM" id="SSF55073">
    <property type="entry name" value="Nucleotide cyclase"/>
    <property type="match status" value="1"/>
</dbReference>
<comment type="caution">
    <text evidence="4">The sequence shown here is derived from an EMBL/GenBank/DDBJ whole genome shotgun (WGS) entry which is preliminary data.</text>
</comment>
<reference evidence="4 5" key="2">
    <citation type="submission" date="2015-10" db="EMBL/GenBank/DDBJ databases">
        <title>Draft Genome Sequence of Prosthecomicrobium hirschii ATCC 27832.</title>
        <authorList>
            <person name="Daniel J."/>
            <person name="Givan S.A."/>
            <person name="Brun Y.V."/>
            <person name="Brown P.J."/>
        </authorList>
    </citation>
    <scope>NUCLEOTIDE SEQUENCE [LARGE SCALE GENOMIC DNA]</scope>
    <source>
        <strain evidence="4 5">16</strain>
    </source>
</reference>
<dbReference type="STRING" id="665126.ABB55_27065"/>
<dbReference type="SMART" id="SM00267">
    <property type="entry name" value="GGDEF"/>
    <property type="match status" value="1"/>
</dbReference>
<gene>
    <name evidence="4" type="ORF">ABB55_27065</name>
</gene>
<sequence length="440" mass="46672">MRRGRVLVIEEQSCAETSGLWSEIQDEGFEVNLTAMDRSAAMVAAAGPPDVVVLNMIAAEMSGDRMRYLDAAARLMMARGSRRLPVIALGGTGSPSPSLGISEIIARPISAVRLTNRIAAIRRLATMQAEARRRADTAIAFGVTMPDFVGPSAGADPTVLVVGASVRYLAVERCLSPKAFIVGAFSTATARDYLARRSFDAVVLNTTVDTAVEMLREFRADPALYTLPVIVLAAAPDREATDQIFAAGATELVEDATLESDLARVIAGSVAEHRFREALRAVYVRGRNLVTSDALTGLFSRGFFMEHAGRLAEIAAEEGEPHAVATLRIDELAGINAEDGYAAGDHLLRQVGSLIGRLTRGEDLAARIGGGRFAVLMPGTDQADAVTALNRVSAILRTTRFIVPGTGRTLQIDPVGRVTALGQSESLEPVLNGLFDGGTV</sequence>
<dbReference type="PANTHER" id="PTHR45138:SF9">
    <property type="entry name" value="DIGUANYLATE CYCLASE DGCM-RELATED"/>
    <property type="match status" value="1"/>
</dbReference>
<dbReference type="InterPro" id="IPR050469">
    <property type="entry name" value="Diguanylate_Cyclase"/>
</dbReference>
<evidence type="ECO:0000313" key="5">
    <source>
        <dbReference type="Proteomes" id="UP000048984"/>
    </source>
</evidence>
<protein>
    <recommendedName>
        <fullName evidence="1">diguanylate cyclase</fullName>
        <ecNumber evidence="1">2.7.7.65</ecNumber>
    </recommendedName>
</protein>
<proteinExistence type="predicted"/>
<name>A0A0P6WA42_9HYPH</name>
<feature type="domain" description="GGDEF" evidence="3">
    <location>
        <begin position="320"/>
        <end position="440"/>
    </location>
</feature>
<dbReference type="InterPro" id="IPR011006">
    <property type="entry name" value="CheY-like_superfamily"/>
</dbReference>
<dbReference type="AlphaFoldDB" id="A0A0P6WA42"/>